<accession>A0A371CW80</accession>
<evidence type="ECO:0000256" key="1">
    <source>
        <dbReference type="SAM" id="MobiDB-lite"/>
    </source>
</evidence>
<evidence type="ECO:0000313" key="3">
    <source>
        <dbReference type="Proteomes" id="UP000256964"/>
    </source>
</evidence>
<feature type="compositionally biased region" description="Low complexity" evidence="1">
    <location>
        <begin position="126"/>
        <end position="137"/>
    </location>
</feature>
<dbReference type="Proteomes" id="UP000256964">
    <property type="component" value="Unassembled WGS sequence"/>
</dbReference>
<keyword evidence="3" id="KW-1185">Reference proteome</keyword>
<name>A0A371CW80_9APHY</name>
<proteinExistence type="predicted"/>
<sequence>MARSAPSSGSRRLAAALFHFTSRLTRLSISSNGVGAFTPRGRHSHRANGAANVFSVDIFHARACHSAPRMSPLRCARRAMLHLRTFRRRPDTPHQTTAEHFDAPFDSCSGRDPTLPIVSCARTGTADAAPANQPTAAHTEPTGAIRSPTRRQERSASLSGRQSRRG</sequence>
<evidence type="ECO:0000313" key="2">
    <source>
        <dbReference type="EMBL" id="RDX44517.1"/>
    </source>
</evidence>
<feature type="region of interest" description="Disordered" evidence="1">
    <location>
        <begin position="126"/>
        <end position="166"/>
    </location>
</feature>
<dbReference type="EMBL" id="KZ857449">
    <property type="protein sequence ID" value="RDX44517.1"/>
    <property type="molecule type" value="Genomic_DNA"/>
</dbReference>
<reference evidence="2 3" key="1">
    <citation type="journal article" date="2018" name="Biotechnol. Biofuels">
        <title>Integrative visual omics of the white-rot fungus Polyporus brumalis exposes the biotechnological potential of its oxidative enzymes for delignifying raw plant biomass.</title>
        <authorList>
            <person name="Miyauchi S."/>
            <person name="Rancon A."/>
            <person name="Drula E."/>
            <person name="Hage H."/>
            <person name="Chaduli D."/>
            <person name="Favel A."/>
            <person name="Grisel S."/>
            <person name="Henrissat B."/>
            <person name="Herpoel-Gimbert I."/>
            <person name="Ruiz-Duenas F.J."/>
            <person name="Chevret D."/>
            <person name="Hainaut M."/>
            <person name="Lin J."/>
            <person name="Wang M."/>
            <person name="Pangilinan J."/>
            <person name="Lipzen A."/>
            <person name="Lesage-Meessen L."/>
            <person name="Navarro D."/>
            <person name="Riley R."/>
            <person name="Grigoriev I.V."/>
            <person name="Zhou S."/>
            <person name="Raouche S."/>
            <person name="Rosso M.N."/>
        </authorList>
    </citation>
    <scope>NUCLEOTIDE SEQUENCE [LARGE SCALE GENOMIC DNA]</scope>
    <source>
        <strain evidence="2 3">BRFM 1820</strain>
    </source>
</reference>
<feature type="compositionally biased region" description="Polar residues" evidence="1">
    <location>
        <begin position="155"/>
        <end position="166"/>
    </location>
</feature>
<dbReference type="AlphaFoldDB" id="A0A371CW80"/>
<gene>
    <name evidence="2" type="ORF">OH76DRAFT_1409087</name>
</gene>
<protein>
    <submittedName>
        <fullName evidence="2">Uncharacterized protein</fullName>
    </submittedName>
</protein>
<organism evidence="2 3">
    <name type="scientific">Lentinus brumalis</name>
    <dbReference type="NCBI Taxonomy" id="2498619"/>
    <lineage>
        <taxon>Eukaryota</taxon>
        <taxon>Fungi</taxon>
        <taxon>Dikarya</taxon>
        <taxon>Basidiomycota</taxon>
        <taxon>Agaricomycotina</taxon>
        <taxon>Agaricomycetes</taxon>
        <taxon>Polyporales</taxon>
        <taxon>Polyporaceae</taxon>
        <taxon>Lentinus</taxon>
    </lineage>
</organism>